<gene>
    <name evidence="1" type="ORF">EcWSU1_03749</name>
</gene>
<organism evidence="1 2">
    <name type="scientific">Enterobacter ludwigii</name>
    <dbReference type="NCBI Taxonomy" id="299767"/>
    <lineage>
        <taxon>Bacteria</taxon>
        <taxon>Pseudomonadati</taxon>
        <taxon>Pseudomonadota</taxon>
        <taxon>Gammaproteobacteria</taxon>
        <taxon>Enterobacterales</taxon>
        <taxon>Enterobacteriaceae</taxon>
        <taxon>Enterobacter</taxon>
        <taxon>Enterobacter cloacae complex</taxon>
    </lineage>
</organism>
<dbReference type="Proteomes" id="UP000007838">
    <property type="component" value="Chromosome"/>
</dbReference>
<dbReference type="AlphaFoldDB" id="G8LDY2"/>
<name>G8LDY2_9ENTR</name>
<evidence type="ECO:0000313" key="2">
    <source>
        <dbReference type="Proteomes" id="UP000007838"/>
    </source>
</evidence>
<reference evidence="1 2" key="1">
    <citation type="journal article" date="2011" name="Stand. Genomic Sci.">
        <title>Complete genome of the onion pathogen Enterobacter cloacae EcWSU1.</title>
        <authorList>
            <person name="Humann J.L."/>
            <person name="Wildung M."/>
            <person name="Cheng C.H."/>
            <person name="Lee T."/>
            <person name="Stewart J.E."/>
            <person name="Drew J.C."/>
            <person name="Triplett E.W."/>
            <person name="Main D."/>
            <person name="Schroeder B.K."/>
        </authorList>
    </citation>
    <scope>NUCLEOTIDE SEQUENCE [LARGE SCALE GENOMIC DNA]</scope>
    <source>
        <strain evidence="1 2">EcWSU1</strain>
    </source>
</reference>
<dbReference type="KEGG" id="eec:EcWSU1_03749"/>
<sequence>MFRSSGMPRYARHSQDINADQFRGVTPAIGNRGFKQNVHVRRRGQPGVIEDLLLKLAFLPGGVAQGHQHFRRLLSGTQRFEHVARGRNDGVVRDANTGREDRRRMQDKTAILCEWPAQHHRFIKPDFRQTLFSRNFQLIQNPFNLQVFQRFVDDNAHRAVFIVFTNINHGAAKNRILESRHGNKKVML</sequence>
<dbReference type="EMBL" id="CP002886">
    <property type="protein sequence ID" value="AEW75177.1"/>
    <property type="molecule type" value="Genomic_DNA"/>
</dbReference>
<proteinExistence type="predicted"/>
<evidence type="ECO:0000313" key="1">
    <source>
        <dbReference type="EMBL" id="AEW75177.1"/>
    </source>
</evidence>
<protein>
    <submittedName>
        <fullName evidence="1">Uncharacterized protein</fullName>
    </submittedName>
</protein>
<accession>G8LDY2</accession>
<dbReference type="HOGENOM" id="CLU_1439042_0_0_6"/>